<protein>
    <submittedName>
        <fullName evidence="1">Uncharacterized protein</fullName>
    </submittedName>
</protein>
<name>A0A5J6G572_STRKN</name>
<proteinExistence type="predicted"/>
<dbReference type="OrthoDB" id="9762169at2"/>
<gene>
    <name evidence="1" type="ORF">CP970_07715</name>
</gene>
<evidence type="ECO:0000313" key="1">
    <source>
        <dbReference type="EMBL" id="QEU90800.1"/>
    </source>
</evidence>
<dbReference type="Proteomes" id="UP000325529">
    <property type="component" value="Chromosome"/>
</dbReference>
<accession>A0A5J6G572</accession>
<dbReference type="KEGG" id="ska:CP970_07715"/>
<keyword evidence="2" id="KW-1185">Reference proteome</keyword>
<sequence length="78" mass="8781">MRHELVVNCRAQSRLVILDCCYCGTALEGYMGAAEEEVVNRARVDGTYIMTSTAKTAPGPLPGWRHWARRTPRSRASW</sequence>
<reference evidence="1 2" key="1">
    <citation type="submission" date="2017-09" db="EMBL/GenBank/DDBJ databases">
        <authorList>
            <person name="Lee N."/>
            <person name="Cho B.-K."/>
        </authorList>
    </citation>
    <scope>NUCLEOTIDE SEQUENCE [LARGE SCALE GENOMIC DNA]</scope>
    <source>
        <strain evidence="1 2">ATCC 12853</strain>
    </source>
</reference>
<dbReference type="AlphaFoldDB" id="A0A5J6G572"/>
<dbReference type="EMBL" id="CP023699">
    <property type="protein sequence ID" value="QEU90800.1"/>
    <property type="molecule type" value="Genomic_DNA"/>
</dbReference>
<evidence type="ECO:0000313" key="2">
    <source>
        <dbReference type="Proteomes" id="UP000325529"/>
    </source>
</evidence>
<dbReference type="RefSeq" id="WP_055547778.1">
    <property type="nucleotide sequence ID" value="NZ_CP023699.1"/>
</dbReference>
<organism evidence="1 2">
    <name type="scientific">Streptomyces kanamyceticus</name>
    <dbReference type="NCBI Taxonomy" id="1967"/>
    <lineage>
        <taxon>Bacteria</taxon>
        <taxon>Bacillati</taxon>
        <taxon>Actinomycetota</taxon>
        <taxon>Actinomycetes</taxon>
        <taxon>Kitasatosporales</taxon>
        <taxon>Streptomycetaceae</taxon>
        <taxon>Streptomyces</taxon>
    </lineage>
</organism>